<name>A0A1W2DKJ0_9SPHI</name>
<evidence type="ECO:0000259" key="4">
    <source>
        <dbReference type="Pfam" id="PF13472"/>
    </source>
</evidence>
<dbReference type="OrthoDB" id="9816001at2"/>
<feature type="domain" description="Sialate O-acetylesterase" evidence="3">
    <location>
        <begin position="306"/>
        <end position="584"/>
    </location>
</feature>
<dbReference type="PANTHER" id="PTHR22901">
    <property type="entry name" value="SIALATE O-ACETYLESTERASE"/>
    <property type="match status" value="1"/>
</dbReference>
<keyword evidence="1" id="KW-0378">Hydrolase</keyword>
<dbReference type="Proteomes" id="UP000192678">
    <property type="component" value="Unassembled WGS sequence"/>
</dbReference>
<dbReference type="InterPro" id="IPR013830">
    <property type="entry name" value="SGNH_hydro"/>
</dbReference>
<gene>
    <name evidence="5" type="ORF">SAMN04488101_10780</name>
</gene>
<dbReference type="Gene3D" id="2.60.40.10">
    <property type="entry name" value="Immunoglobulins"/>
    <property type="match status" value="1"/>
</dbReference>
<dbReference type="Pfam" id="PF13472">
    <property type="entry name" value="Lipase_GDSL_2"/>
    <property type="match status" value="1"/>
</dbReference>
<evidence type="ECO:0000256" key="1">
    <source>
        <dbReference type="ARBA" id="ARBA00022801"/>
    </source>
</evidence>
<reference evidence="5 6" key="1">
    <citation type="submission" date="2017-04" db="EMBL/GenBank/DDBJ databases">
        <authorList>
            <person name="Afonso C.L."/>
            <person name="Miller P.J."/>
            <person name="Scott M.A."/>
            <person name="Spackman E."/>
            <person name="Goraichik I."/>
            <person name="Dimitrov K.M."/>
            <person name="Suarez D.L."/>
            <person name="Swayne D.E."/>
        </authorList>
    </citation>
    <scope>NUCLEOTIDE SEQUENCE [LARGE SCALE GENOMIC DNA]</scope>
    <source>
        <strain evidence="5 6">DSM 19625</strain>
    </source>
</reference>
<dbReference type="SUPFAM" id="SSF52266">
    <property type="entry name" value="SGNH hydrolase"/>
    <property type="match status" value="2"/>
</dbReference>
<evidence type="ECO:0000313" key="5">
    <source>
        <dbReference type="EMBL" id="SMC97562.1"/>
    </source>
</evidence>
<dbReference type="GO" id="GO:0001681">
    <property type="term" value="F:sialate O-acetylesterase activity"/>
    <property type="evidence" value="ECO:0007669"/>
    <property type="project" value="InterPro"/>
</dbReference>
<evidence type="ECO:0000256" key="2">
    <source>
        <dbReference type="SAM" id="SignalP"/>
    </source>
</evidence>
<dbReference type="GO" id="GO:0005975">
    <property type="term" value="P:carbohydrate metabolic process"/>
    <property type="evidence" value="ECO:0007669"/>
    <property type="project" value="TreeGrafter"/>
</dbReference>
<keyword evidence="6" id="KW-1185">Reference proteome</keyword>
<dbReference type="AlphaFoldDB" id="A0A1W2DKJ0"/>
<dbReference type="InterPro" id="IPR039329">
    <property type="entry name" value="SIAE"/>
</dbReference>
<feature type="chain" id="PRO_5013275243" evidence="2">
    <location>
        <begin position="23"/>
        <end position="692"/>
    </location>
</feature>
<dbReference type="STRING" id="475255.SAMN04488101_10780"/>
<proteinExistence type="predicted"/>
<keyword evidence="2" id="KW-0732">Signal</keyword>
<dbReference type="Gene3D" id="3.40.50.1110">
    <property type="entry name" value="SGNH hydrolase"/>
    <property type="match status" value="2"/>
</dbReference>
<dbReference type="RefSeq" id="WP_084289944.1">
    <property type="nucleotide sequence ID" value="NZ_FWYB01000007.1"/>
</dbReference>
<dbReference type="InterPro" id="IPR036514">
    <property type="entry name" value="SGNH_hydro_sf"/>
</dbReference>
<dbReference type="PANTHER" id="PTHR22901:SF0">
    <property type="entry name" value="SIALATE O-ACETYLESTERASE"/>
    <property type="match status" value="1"/>
</dbReference>
<protein>
    <submittedName>
        <fullName evidence="5">Sialate O-acetylesterase</fullName>
    </submittedName>
</protein>
<dbReference type="EMBL" id="FWYB01000007">
    <property type="protein sequence ID" value="SMC97562.1"/>
    <property type="molecule type" value="Genomic_DNA"/>
</dbReference>
<sequence length="692" mass="77469">MSGNRILLLLCLLVLMNYGASAQNEKVKVACIGNSVTYGAGLKSPETASYPTILQNLLGTSYEVRNFGFSGATLLKKGHKPYYKTDVFNKAMSFKADVAIVHLGLNDTDPRNWPEYRSDFEADYSWLLDTLKKQNPKVKLYVCRLTPIFSEHPRFKSGTRDWYWQIQELIPAIAKANQAQLIDLNTPLHNRPDLFADNLHPDQEGAAIIAKTVFQNLTGDFGGLKLPMVFSDHMVMQRNQPIPVYGTANANEQVEVTFNRKKISTTAGKDGGWKVMLPAMPHGGPYELSVQTKSKNILLKDILLGDVWLSSGQSNMAFPLKKSATGKAEAQVSSNPLLRFMLFNPTAETNNETWDEATLDKINKLEFFSGSWQPYSATTAAEFSAVAYYFGKKIAAAEKVPVGLIQVAVGGSTIESWIDRLTLAHDPLLVDVMTKWRKSDFIQEWARGRADVNLKNATKVKQRHPYEPAYNYESGIDKLVDFPIKGVIWYQGESNAQNPELYAHSFEVLVNSWREKWGYQFPFYYVQLSGIDRPSWPYFRDVQRKLEKTVPNSYMAVSSDLGDSLDVHPTRKKEVGERLALQALNHTYKRSVVSNGPVAVDARKVGNRVVVDFAPGTILSTKDKAKLIGFEVITEKGNRLMVPGIIVKNKVQLVIPAAQKVKTVCYSWQPFSKANLVNEAALPASTFSMLIQ</sequence>
<dbReference type="InterPro" id="IPR013783">
    <property type="entry name" value="Ig-like_fold"/>
</dbReference>
<feature type="domain" description="SGNH hydrolase-type esterase" evidence="4">
    <location>
        <begin position="31"/>
        <end position="207"/>
    </location>
</feature>
<evidence type="ECO:0000313" key="6">
    <source>
        <dbReference type="Proteomes" id="UP000192678"/>
    </source>
</evidence>
<dbReference type="InterPro" id="IPR005181">
    <property type="entry name" value="SASA"/>
</dbReference>
<accession>A0A1W2DKJ0</accession>
<dbReference type="Pfam" id="PF03629">
    <property type="entry name" value="SASA"/>
    <property type="match status" value="1"/>
</dbReference>
<organism evidence="5 6">
    <name type="scientific">Pedobacter nyackensis</name>
    <dbReference type="NCBI Taxonomy" id="475255"/>
    <lineage>
        <taxon>Bacteria</taxon>
        <taxon>Pseudomonadati</taxon>
        <taxon>Bacteroidota</taxon>
        <taxon>Sphingobacteriia</taxon>
        <taxon>Sphingobacteriales</taxon>
        <taxon>Sphingobacteriaceae</taxon>
        <taxon>Pedobacter</taxon>
    </lineage>
</organism>
<evidence type="ECO:0000259" key="3">
    <source>
        <dbReference type="Pfam" id="PF03629"/>
    </source>
</evidence>
<feature type="signal peptide" evidence="2">
    <location>
        <begin position="1"/>
        <end position="22"/>
    </location>
</feature>